<dbReference type="InterPro" id="IPR014710">
    <property type="entry name" value="RmlC-like_jellyroll"/>
</dbReference>
<dbReference type="SMART" id="SM00419">
    <property type="entry name" value="HTH_CRP"/>
    <property type="match status" value="1"/>
</dbReference>
<feature type="region of interest" description="Disordered" evidence="1">
    <location>
        <begin position="1"/>
        <end position="23"/>
    </location>
</feature>
<evidence type="ECO:0000259" key="2">
    <source>
        <dbReference type="PROSITE" id="PS51063"/>
    </source>
</evidence>
<organism evidence="3 4">
    <name type="scientific">Lujinxingia sediminis</name>
    <dbReference type="NCBI Taxonomy" id="2480984"/>
    <lineage>
        <taxon>Bacteria</taxon>
        <taxon>Deltaproteobacteria</taxon>
        <taxon>Bradymonadales</taxon>
        <taxon>Lujinxingiaceae</taxon>
        <taxon>Lujinxingia</taxon>
    </lineage>
</organism>
<evidence type="ECO:0000313" key="4">
    <source>
        <dbReference type="Proteomes" id="UP000282926"/>
    </source>
</evidence>
<accession>A0ABY0CWB7</accession>
<protein>
    <submittedName>
        <fullName evidence="3">Crp/Fnr family transcriptional regulator</fullName>
    </submittedName>
</protein>
<sequence length="237" mass="26388">MGPQRLAALASRSAVEEPVAESQSKSNHWRFRQLITGPEAQAAFDLLRERGRVERWGHAARIHLDRQHDERVVVLKGQVLLGDRTALTRGDAFAPPPPEVDPDFEALAHQETTIVILEQEALRESVESLVPERVVQVGSIFQRRELSVPLAPLLRTSASTRQAQAILELAERYGEPGEEDQRVAPPLSSAQLASLAGLDRPRARQALTLLERAGLIRRDRRALHVLDLEGLRRFALG</sequence>
<reference evidence="3 4" key="1">
    <citation type="submission" date="2019-01" db="EMBL/GenBank/DDBJ databases">
        <title>Lujinxingia litoralis gen. nov., sp. nov. and Lujinxingia sediminis gen. nov., sp. nov., new members in the order Bradymonadales, isolated from coastal sediment.</title>
        <authorList>
            <person name="Li C.-M."/>
        </authorList>
    </citation>
    <scope>NUCLEOTIDE SEQUENCE [LARGE SCALE GENOMIC DNA]</scope>
    <source>
        <strain evidence="3 4">SEH01</strain>
    </source>
</reference>
<dbReference type="Gene3D" id="2.60.120.10">
    <property type="entry name" value="Jelly Rolls"/>
    <property type="match status" value="1"/>
</dbReference>
<dbReference type="EMBL" id="SADD01000001">
    <property type="protein sequence ID" value="RVU47890.1"/>
    <property type="molecule type" value="Genomic_DNA"/>
</dbReference>
<comment type="caution">
    <text evidence="3">The sequence shown here is derived from an EMBL/GenBank/DDBJ whole genome shotgun (WGS) entry which is preliminary data.</text>
</comment>
<keyword evidence="4" id="KW-1185">Reference proteome</keyword>
<name>A0ABY0CWB7_9DELT</name>
<dbReference type="PROSITE" id="PS51063">
    <property type="entry name" value="HTH_CRP_2"/>
    <property type="match status" value="1"/>
</dbReference>
<dbReference type="InterPro" id="IPR036390">
    <property type="entry name" value="WH_DNA-bd_sf"/>
</dbReference>
<dbReference type="SUPFAM" id="SSF46785">
    <property type="entry name" value="Winged helix' DNA-binding domain"/>
    <property type="match status" value="1"/>
</dbReference>
<dbReference type="Proteomes" id="UP000282926">
    <property type="component" value="Unassembled WGS sequence"/>
</dbReference>
<evidence type="ECO:0000313" key="3">
    <source>
        <dbReference type="EMBL" id="RVU47890.1"/>
    </source>
</evidence>
<dbReference type="InterPro" id="IPR012318">
    <property type="entry name" value="HTH_CRP"/>
</dbReference>
<evidence type="ECO:0000256" key="1">
    <source>
        <dbReference type="SAM" id="MobiDB-lite"/>
    </source>
</evidence>
<feature type="domain" description="HTH crp-type" evidence="2">
    <location>
        <begin position="156"/>
        <end position="229"/>
    </location>
</feature>
<dbReference type="Pfam" id="PF13545">
    <property type="entry name" value="HTH_Crp_2"/>
    <property type="match status" value="1"/>
</dbReference>
<proteinExistence type="predicted"/>
<gene>
    <name evidence="3" type="ORF">EA187_00190</name>
</gene>